<dbReference type="Proteomes" id="UP000887116">
    <property type="component" value="Unassembled WGS sequence"/>
</dbReference>
<protein>
    <submittedName>
        <fullName evidence="1">Uncharacterized protein</fullName>
    </submittedName>
</protein>
<sequence>MDTLFPLLVAALEVFNRYGLDDVHHTLLDVYLSPEMTSFEDIFQFRKKSEGLRSGEWRGCLLMSKILLWRGKCDMERCHYGTSICLQCLVSREGPFF</sequence>
<name>A0A8X6M1V1_TRICU</name>
<organism evidence="1 2">
    <name type="scientific">Trichonephila clavata</name>
    <name type="common">Joro spider</name>
    <name type="synonym">Nephila clavata</name>
    <dbReference type="NCBI Taxonomy" id="2740835"/>
    <lineage>
        <taxon>Eukaryota</taxon>
        <taxon>Metazoa</taxon>
        <taxon>Ecdysozoa</taxon>
        <taxon>Arthropoda</taxon>
        <taxon>Chelicerata</taxon>
        <taxon>Arachnida</taxon>
        <taxon>Araneae</taxon>
        <taxon>Araneomorphae</taxon>
        <taxon>Entelegynae</taxon>
        <taxon>Araneoidea</taxon>
        <taxon>Nephilidae</taxon>
        <taxon>Trichonephila</taxon>
    </lineage>
</organism>
<reference evidence="1" key="1">
    <citation type="submission" date="2020-07" db="EMBL/GenBank/DDBJ databases">
        <title>Multicomponent nature underlies the extraordinary mechanical properties of spider dragline silk.</title>
        <authorList>
            <person name="Kono N."/>
            <person name="Nakamura H."/>
            <person name="Mori M."/>
            <person name="Yoshida Y."/>
            <person name="Ohtoshi R."/>
            <person name="Malay A.D."/>
            <person name="Moran D.A.P."/>
            <person name="Tomita M."/>
            <person name="Numata K."/>
            <person name="Arakawa K."/>
        </authorList>
    </citation>
    <scope>NUCLEOTIDE SEQUENCE</scope>
</reference>
<evidence type="ECO:0000313" key="2">
    <source>
        <dbReference type="Proteomes" id="UP000887116"/>
    </source>
</evidence>
<comment type="caution">
    <text evidence="1">The sequence shown here is derived from an EMBL/GenBank/DDBJ whole genome shotgun (WGS) entry which is preliminary data.</text>
</comment>
<accession>A0A8X6M1V1</accession>
<keyword evidence="2" id="KW-1185">Reference proteome</keyword>
<gene>
    <name evidence="1" type="ORF">TNCT_192711</name>
</gene>
<dbReference type="AlphaFoldDB" id="A0A8X6M1V1"/>
<proteinExistence type="predicted"/>
<evidence type="ECO:0000313" key="1">
    <source>
        <dbReference type="EMBL" id="GFR28917.1"/>
    </source>
</evidence>
<dbReference type="EMBL" id="BMAO01029031">
    <property type="protein sequence ID" value="GFR28917.1"/>
    <property type="molecule type" value="Genomic_DNA"/>
</dbReference>